<protein>
    <submittedName>
        <fullName evidence="3">Uncharacterized protein</fullName>
    </submittedName>
</protein>
<proteinExistence type="predicted"/>
<dbReference type="EMBL" id="CAXKWB010023738">
    <property type="protein sequence ID" value="CAL4125539.1"/>
    <property type="molecule type" value="Genomic_DNA"/>
</dbReference>
<feature type="region of interest" description="Disordered" evidence="1">
    <location>
        <begin position="54"/>
        <end position="83"/>
    </location>
</feature>
<evidence type="ECO:0000313" key="3">
    <source>
        <dbReference type="EMBL" id="CAL4125539.1"/>
    </source>
</evidence>
<keyword evidence="2" id="KW-0732">Signal</keyword>
<evidence type="ECO:0000256" key="1">
    <source>
        <dbReference type="SAM" id="MobiDB-lite"/>
    </source>
</evidence>
<keyword evidence="4" id="KW-1185">Reference proteome</keyword>
<reference evidence="3 4" key="1">
    <citation type="submission" date="2024-05" db="EMBL/GenBank/DDBJ databases">
        <authorList>
            <person name="Wallberg A."/>
        </authorList>
    </citation>
    <scope>NUCLEOTIDE SEQUENCE [LARGE SCALE GENOMIC DNA]</scope>
</reference>
<feature type="compositionally biased region" description="Acidic residues" evidence="1">
    <location>
        <begin position="56"/>
        <end position="65"/>
    </location>
</feature>
<accession>A0AAV2RKF4</accession>
<organism evidence="3 4">
    <name type="scientific">Meganyctiphanes norvegica</name>
    <name type="common">Northern krill</name>
    <name type="synonym">Thysanopoda norvegica</name>
    <dbReference type="NCBI Taxonomy" id="48144"/>
    <lineage>
        <taxon>Eukaryota</taxon>
        <taxon>Metazoa</taxon>
        <taxon>Ecdysozoa</taxon>
        <taxon>Arthropoda</taxon>
        <taxon>Crustacea</taxon>
        <taxon>Multicrustacea</taxon>
        <taxon>Malacostraca</taxon>
        <taxon>Eumalacostraca</taxon>
        <taxon>Eucarida</taxon>
        <taxon>Euphausiacea</taxon>
        <taxon>Euphausiidae</taxon>
        <taxon>Meganyctiphanes</taxon>
    </lineage>
</organism>
<evidence type="ECO:0000256" key="2">
    <source>
        <dbReference type="SAM" id="SignalP"/>
    </source>
</evidence>
<feature type="signal peptide" evidence="2">
    <location>
        <begin position="1"/>
        <end position="19"/>
    </location>
</feature>
<name>A0AAV2RKF4_MEGNR</name>
<feature type="chain" id="PRO_5043606975" evidence="2">
    <location>
        <begin position="20"/>
        <end position="427"/>
    </location>
</feature>
<dbReference type="AlphaFoldDB" id="A0AAV2RKF4"/>
<sequence length="427" mass="47361">MDLRLLLVLSCALLGVSQASPRSTDELEALVETVQLETLLEDLEFRPRQPKINIEIDPDDFENNEIEGSTKKKPTKIEEVENEKEESNDWGSYILKFFGYKSFGDLVKKVDIFSLPQAIQNATRTYKEEIGLGQCYMEFTTFAVFSQEDSVFYNYSILRNKRDASGHLVEESRASSDKSGQATMISNLAESLISMLQRSPATAKYGTTIKQLLPHVMSVIGDENPQQAIIQFATTSLLPLISSFASGSGSSNKIVKDKISYQPHSPVQNSIQPTSSSSSSSGLSPLISLATQFLLGGNRRTATTKRPAAPVKKQEIVKQPMTKEDKKTSFIQIILDFIRPLFISVVGSAPGDNGVQTLRDVSRLSTLSRVDDALLDEVKSPFFCAKNYLINKAWSLTEGGVKYAVGYIDSAQQERISRMLTHDEPLF</sequence>
<dbReference type="Proteomes" id="UP001497623">
    <property type="component" value="Unassembled WGS sequence"/>
</dbReference>
<comment type="caution">
    <text evidence="3">The sequence shown here is derived from an EMBL/GenBank/DDBJ whole genome shotgun (WGS) entry which is preliminary data.</text>
</comment>
<gene>
    <name evidence="3" type="ORF">MNOR_LOCUS25184</name>
</gene>
<evidence type="ECO:0000313" key="4">
    <source>
        <dbReference type="Proteomes" id="UP001497623"/>
    </source>
</evidence>